<feature type="transmembrane region" description="Helical" evidence="7">
    <location>
        <begin position="141"/>
        <end position="162"/>
    </location>
</feature>
<evidence type="ECO:0000313" key="10">
    <source>
        <dbReference type="Proteomes" id="UP001493487"/>
    </source>
</evidence>
<feature type="transmembrane region" description="Helical" evidence="7">
    <location>
        <begin position="183"/>
        <end position="208"/>
    </location>
</feature>
<sequence length="293" mass="32590">MFSRFDSRLGNGLLYLVAGAAAALCLAPFIHSIAVSFSDKSSVAAGYVFFWPVKFTVSAYTLLLNDVQFFKSFLISVQRVLLGGSLSMILTLLMAYPLSKETEVFRSRNLYIWIIVSTMLFNGGLIPWYMTIKTLHLTNTIWGLVIPGAVAAFNVILMINFFRALPKELQDAGGMDGAGPIVLLMKIYVPLSLPSLATIGLFTIVGHWNAFFDGMILMDDPKDYPLQTYIQQLVVSERNFANLTVEELKRLSEVSNKTLNTAKILISMLPILAIYPFLQKYFTKGIVLGSVKE</sequence>
<evidence type="ECO:0000256" key="1">
    <source>
        <dbReference type="ARBA" id="ARBA00004651"/>
    </source>
</evidence>
<evidence type="ECO:0000256" key="3">
    <source>
        <dbReference type="ARBA" id="ARBA00022475"/>
    </source>
</evidence>
<keyword evidence="10" id="KW-1185">Reference proteome</keyword>
<feature type="transmembrane region" description="Helical" evidence="7">
    <location>
        <begin position="261"/>
        <end position="278"/>
    </location>
</feature>
<dbReference type="PANTHER" id="PTHR43744:SF9">
    <property type="entry name" value="POLYGALACTURONAN_RHAMNOGALACTURONAN TRANSPORT SYSTEM PERMEASE PROTEIN YTCP"/>
    <property type="match status" value="1"/>
</dbReference>
<keyword evidence="6 7" id="KW-0472">Membrane</keyword>
<dbReference type="PROSITE" id="PS50928">
    <property type="entry name" value="ABC_TM1"/>
    <property type="match status" value="1"/>
</dbReference>
<evidence type="ECO:0000313" key="9">
    <source>
        <dbReference type="EMBL" id="MEQ4486357.1"/>
    </source>
</evidence>
<dbReference type="InterPro" id="IPR000515">
    <property type="entry name" value="MetI-like"/>
</dbReference>
<keyword evidence="5 7" id="KW-1133">Transmembrane helix</keyword>
<comment type="caution">
    <text evidence="9">The sequence shown here is derived from an EMBL/GenBank/DDBJ whole genome shotgun (WGS) entry which is preliminary data.</text>
</comment>
<dbReference type="Gene3D" id="1.10.3720.10">
    <property type="entry name" value="MetI-like"/>
    <property type="match status" value="1"/>
</dbReference>
<feature type="transmembrane region" description="Helical" evidence="7">
    <location>
        <begin position="110"/>
        <end position="129"/>
    </location>
</feature>
<feature type="transmembrane region" description="Helical" evidence="7">
    <location>
        <begin position="44"/>
        <end position="63"/>
    </location>
</feature>
<organism evidence="9 10">
    <name type="scientific">Cohnella silvisoli</name>
    <dbReference type="NCBI Taxonomy" id="2873699"/>
    <lineage>
        <taxon>Bacteria</taxon>
        <taxon>Bacillati</taxon>
        <taxon>Bacillota</taxon>
        <taxon>Bacilli</taxon>
        <taxon>Bacillales</taxon>
        <taxon>Paenibacillaceae</taxon>
        <taxon>Cohnella</taxon>
    </lineage>
</organism>
<dbReference type="EMBL" id="JASKHM010000021">
    <property type="protein sequence ID" value="MEQ4486357.1"/>
    <property type="molecule type" value="Genomic_DNA"/>
</dbReference>
<dbReference type="PANTHER" id="PTHR43744">
    <property type="entry name" value="ABC TRANSPORTER PERMEASE PROTEIN MG189-RELATED-RELATED"/>
    <property type="match status" value="1"/>
</dbReference>
<evidence type="ECO:0000256" key="4">
    <source>
        <dbReference type="ARBA" id="ARBA00022692"/>
    </source>
</evidence>
<dbReference type="Proteomes" id="UP001493487">
    <property type="component" value="Unassembled WGS sequence"/>
</dbReference>
<evidence type="ECO:0000259" key="8">
    <source>
        <dbReference type="PROSITE" id="PS50928"/>
    </source>
</evidence>
<evidence type="ECO:0000256" key="2">
    <source>
        <dbReference type="ARBA" id="ARBA00022448"/>
    </source>
</evidence>
<comment type="subcellular location">
    <subcellularLocation>
        <location evidence="1">Cell membrane</location>
        <topology evidence="1">Multi-pass membrane protein</topology>
    </subcellularLocation>
</comment>
<keyword evidence="2" id="KW-0813">Transport</keyword>
<dbReference type="SUPFAM" id="SSF161098">
    <property type="entry name" value="MetI-like"/>
    <property type="match status" value="1"/>
</dbReference>
<protein>
    <submittedName>
        <fullName evidence="9">Carbohydrate ABC transporter permease</fullName>
    </submittedName>
</protein>
<feature type="transmembrane region" description="Helical" evidence="7">
    <location>
        <begin position="75"/>
        <end position="98"/>
    </location>
</feature>
<evidence type="ECO:0000256" key="7">
    <source>
        <dbReference type="SAM" id="Phobius"/>
    </source>
</evidence>
<keyword evidence="3" id="KW-1003">Cell membrane</keyword>
<evidence type="ECO:0000256" key="6">
    <source>
        <dbReference type="ARBA" id="ARBA00023136"/>
    </source>
</evidence>
<dbReference type="InterPro" id="IPR035906">
    <property type="entry name" value="MetI-like_sf"/>
</dbReference>
<reference evidence="9 10" key="1">
    <citation type="journal article" date="2023" name="Genome Announc.">
        <title>Pan-Genome Analyses of the Genus Cohnella and Proposal of the Novel Species Cohnella silvisoli sp. nov., Isolated from Forest Soil.</title>
        <authorList>
            <person name="Wang C."/>
            <person name="Mao L."/>
            <person name="Bao G."/>
            <person name="Zhu H."/>
        </authorList>
    </citation>
    <scope>NUCLEOTIDE SEQUENCE [LARGE SCALE GENOMIC DNA]</scope>
    <source>
        <strain evidence="9 10">NL03-T5-1</strain>
    </source>
</reference>
<accession>A0ABV1L248</accession>
<feature type="domain" description="ABC transmembrane type-1" evidence="8">
    <location>
        <begin position="69"/>
        <end position="278"/>
    </location>
</feature>
<feature type="transmembrane region" description="Helical" evidence="7">
    <location>
        <begin position="12"/>
        <end position="37"/>
    </location>
</feature>
<proteinExistence type="predicted"/>
<dbReference type="CDD" id="cd06261">
    <property type="entry name" value="TM_PBP2"/>
    <property type="match status" value="1"/>
</dbReference>
<gene>
    <name evidence="9" type="ORF">QJS35_28695</name>
</gene>
<name>A0ABV1L248_9BACL</name>
<keyword evidence="4 7" id="KW-0812">Transmembrane</keyword>
<evidence type="ECO:0000256" key="5">
    <source>
        <dbReference type="ARBA" id="ARBA00022989"/>
    </source>
</evidence>
<dbReference type="RefSeq" id="WP_232189448.1">
    <property type="nucleotide sequence ID" value="NZ_JAIOAP010000020.1"/>
</dbReference>